<name>A0A9D1J789_9BACT</name>
<comment type="caution">
    <text evidence="1">The sequence shown here is derived from an EMBL/GenBank/DDBJ whole genome shotgun (WGS) entry which is preliminary data.</text>
</comment>
<dbReference type="Proteomes" id="UP000824200">
    <property type="component" value="Unassembled WGS sequence"/>
</dbReference>
<dbReference type="InterPro" id="IPR025394">
    <property type="entry name" value="DUF4127"/>
</dbReference>
<dbReference type="Pfam" id="PF13552">
    <property type="entry name" value="DUF4127"/>
    <property type="match status" value="1"/>
</dbReference>
<proteinExistence type="predicted"/>
<reference evidence="1" key="2">
    <citation type="journal article" date="2021" name="PeerJ">
        <title>Extensive microbial diversity within the chicken gut microbiome revealed by metagenomics and culture.</title>
        <authorList>
            <person name="Gilroy R."/>
            <person name="Ravi A."/>
            <person name="Getino M."/>
            <person name="Pursley I."/>
            <person name="Horton D.L."/>
            <person name="Alikhan N.F."/>
            <person name="Baker D."/>
            <person name="Gharbi K."/>
            <person name="Hall N."/>
            <person name="Watson M."/>
            <person name="Adriaenssens E.M."/>
            <person name="Foster-Nyarko E."/>
            <person name="Jarju S."/>
            <person name="Secka A."/>
            <person name="Antonio M."/>
            <person name="Oren A."/>
            <person name="Chaudhuri R.R."/>
            <person name="La Ragione R."/>
            <person name="Hildebrand F."/>
            <person name="Pallen M.J."/>
        </authorList>
    </citation>
    <scope>NUCLEOTIDE SEQUENCE</scope>
    <source>
        <strain evidence="1">CHK121-14286</strain>
    </source>
</reference>
<organism evidence="1 2">
    <name type="scientific">Candidatus Fimimonas gallinarum</name>
    <dbReference type="NCBI Taxonomy" id="2840821"/>
    <lineage>
        <taxon>Bacteria</taxon>
        <taxon>Pseudomonadati</taxon>
        <taxon>Myxococcota</taxon>
        <taxon>Myxococcia</taxon>
        <taxon>Myxococcales</taxon>
        <taxon>Cystobacterineae</taxon>
        <taxon>Myxococcaceae</taxon>
        <taxon>Myxococcaceae incertae sedis</taxon>
        <taxon>Candidatus Fimimonas</taxon>
    </lineage>
</organism>
<sequence length="498" mass="56411">MKTLSVAYLPLDERPCNYCFAQRIAKGSPVRFIKPTPDVLGEKKKPADFSKVEKFLSDSAAKAQYLILSLDMLLYGGIVPSRLHNLSEEQLTKRLDVLNKIKCINPSLKIYAFALIMRCPGYSSDDEEPSYYKTCGREIFLTGQALHKKQLGILTSQEEILLEEYQNKTAQYLDDYLKRRAVNRKMLVKAIGQLHKTIDFLVIPQDDSAVYGFTTMDREFIKAEIEKNCFDDVAMYPGADEVGMTLLARAVVNHMGVTPKFRCFYAHPNNPEIVPLYEDRPLKDTLPLQIATAGGVMTEGDGDINLFLNYPASQPVEATEIPSEGYARRNLPLFCSEIVKSVQEKKVTALADGAYCNGGDLQLLQMLTEKTDFFDLSAYAGWNTSSNTLGTVICQAVFVWLFGKNRWQNLFLAERLFEDVGYCGYVRKEVTASLKGRYNYFNAGGKNGQVAKTVKDRLQLFVGKNFPQVAKKYKIARCRMPWKRMFEVDLTARENNEK</sequence>
<evidence type="ECO:0000313" key="2">
    <source>
        <dbReference type="Proteomes" id="UP000824200"/>
    </source>
</evidence>
<evidence type="ECO:0000313" key="1">
    <source>
        <dbReference type="EMBL" id="HIR65389.1"/>
    </source>
</evidence>
<dbReference type="AlphaFoldDB" id="A0A9D1J789"/>
<reference evidence="1" key="1">
    <citation type="submission" date="2020-10" db="EMBL/GenBank/DDBJ databases">
        <authorList>
            <person name="Gilroy R."/>
        </authorList>
    </citation>
    <scope>NUCLEOTIDE SEQUENCE</scope>
    <source>
        <strain evidence="1">CHK121-14286</strain>
    </source>
</reference>
<accession>A0A9D1J789</accession>
<dbReference type="EMBL" id="DVHL01000007">
    <property type="protein sequence ID" value="HIR65389.1"/>
    <property type="molecule type" value="Genomic_DNA"/>
</dbReference>
<gene>
    <name evidence="1" type="ORF">IAC95_00645</name>
</gene>
<protein>
    <submittedName>
        <fullName evidence="1">DUF4127 family protein</fullName>
    </submittedName>
</protein>